<keyword evidence="1" id="KW-0812">Transmembrane</keyword>
<evidence type="ECO:0000313" key="4">
    <source>
        <dbReference type="Proteomes" id="UP001154272"/>
    </source>
</evidence>
<organism evidence="3 4">
    <name type="scientific">Commensalibacter papalotli</name>
    <name type="common">ex Botero et al. 2024</name>
    <dbReference type="NCBI Taxonomy" id="2972766"/>
    <lineage>
        <taxon>Bacteria</taxon>
        <taxon>Pseudomonadati</taxon>
        <taxon>Pseudomonadota</taxon>
        <taxon>Alphaproteobacteria</taxon>
        <taxon>Acetobacterales</taxon>
        <taxon>Acetobacteraceae</taxon>
    </lineage>
</organism>
<keyword evidence="3" id="KW-0012">Acyltransferase</keyword>
<feature type="domain" description="Acyltransferase 3" evidence="2">
    <location>
        <begin position="7"/>
        <end position="340"/>
    </location>
</feature>
<keyword evidence="1" id="KW-1133">Transmembrane helix</keyword>
<proteinExistence type="predicted"/>
<dbReference type="PANTHER" id="PTHR23028">
    <property type="entry name" value="ACETYLTRANSFERASE"/>
    <property type="match status" value="1"/>
</dbReference>
<feature type="transmembrane region" description="Helical" evidence="1">
    <location>
        <begin position="92"/>
        <end position="112"/>
    </location>
</feature>
<dbReference type="EMBL" id="CAMXCH010000001">
    <property type="protein sequence ID" value="CAI3926325.1"/>
    <property type="molecule type" value="Genomic_DNA"/>
</dbReference>
<dbReference type="GO" id="GO:0016746">
    <property type="term" value="F:acyltransferase activity"/>
    <property type="evidence" value="ECO:0007669"/>
    <property type="project" value="UniProtKB-KW"/>
</dbReference>
<feature type="transmembrane region" description="Helical" evidence="1">
    <location>
        <begin position="291"/>
        <end position="309"/>
    </location>
</feature>
<dbReference type="InterPro" id="IPR002656">
    <property type="entry name" value="Acyl_transf_3_dom"/>
</dbReference>
<evidence type="ECO:0000256" key="1">
    <source>
        <dbReference type="SAM" id="Phobius"/>
    </source>
</evidence>
<reference evidence="3" key="1">
    <citation type="submission" date="2022-10" db="EMBL/GenBank/DDBJ databases">
        <authorList>
            <person name="Botero Cardona J."/>
        </authorList>
    </citation>
    <scope>NUCLEOTIDE SEQUENCE</scope>
    <source>
        <strain evidence="3">R-83534</strain>
    </source>
</reference>
<feature type="transmembrane region" description="Helical" evidence="1">
    <location>
        <begin position="132"/>
        <end position="156"/>
    </location>
</feature>
<evidence type="ECO:0000259" key="2">
    <source>
        <dbReference type="Pfam" id="PF01757"/>
    </source>
</evidence>
<sequence length="366" mass="42573">MTKQTFNSIQALRGIAALLICCVHCITSKIGSNENTHSIIAELGRIFISIGNWGVDLFFIISGFIITLLIFKTNECSFKNAFCFLIKRFFRIYPLFWITISVAAYITFLIGYRGIEFQKLYDFKVILLLAHIYPFLGVAWTLSFEVFFYLGVFLFLCFFNKKYFIQFLLCWGGILFIFIILHHNNIFTFNYYTMTDPRVLEFFIGGLLLPILIRRKNVFYDKYISITFGAIVILIGASNAYVNVPKHAYLGYWEIVYLNGFGSALLLYGFVGLEYHNKIYIPTSLKKLGDISYSIYLWHFPIIGLSLLINLKLNFYQHLPIIYHSIIEIITTILISILSYYMIERPSIHYSQRLSFKILSKNKVGN</sequence>
<keyword evidence="1" id="KW-0472">Membrane</keyword>
<gene>
    <name evidence="3" type="ORF">R83534S58_LOCUS251</name>
</gene>
<name>A0ABN8W5M1_9PROT</name>
<protein>
    <submittedName>
        <fullName evidence="3">Contains acyltransferase and SGNH-hydrolase domains (OafA)</fullName>
    </submittedName>
</protein>
<feature type="transmembrane region" description="Helical" evidence="1">
    <location>
        <begin position="321"/>
        <end position="343"/>
    </location>
</feature>
<feature type="transmembrane region" description="Helical" evidence="1">
    <location>
        <begin position="250"/>
        <end position="271"/>
    </location>
</feature>
<accession>A0ABN8W5M1</accession>
<dbReference type="PANTHER" id="PTHR23028:SF53">
    <property type="entry name" value="ACYL_TRANSF_3 DOMAIN-CONTAINING PROTEIN"/>
    <property type="match status" value="1"/>
</dbReference>
<evidence type="ECO:0000313" key="3">
    <source>
        <dbReference type="EMBL" id="CAI3926325.1"/>
    </source>
</evidence>
<dbReference type="Pfam" id="PF01757">
    <property type="entry name" value="Acyl_transf_3"/>
    <property type="match status" value="1"/>
</dbReference>
<dbReference type="InterPro" id="IPR050879">
    <property type="entry name" value="Acyltransferase_3"/>
</dbReference>
<keyword evidence="4" id="KW-1185">Reference proteome</keyword>
<keyword evidence="3" id="KW-0808">Transferase</keyword>
<feature type="transmembrane region" description="Helical" evidence="1">
    <location>
        <begin position="50"/>
        <end position="71"/>
    </location>
</feature>
<dbReference type="RefSeq" id="WP_282023143.1">
    <property type="nucleotide sequence ID" value="NZ_CAMXCH010000001.1"/>
</dbReference>
<feature type="transmembrane region" description="Helical" evidence="1">
    <location>
        <begin position="223"/>
        <end position="244"/>
    </location>
</feature>
<dbReference type="Proteomes" id="UP001154272">
    <property type="component" value="Unassembled WGS sequence"/>
</dbReference>
<comment type="caution">
    <text evidence="3">The sequence shown here is derived from an EMBL/GenBank/DDBJ whole genome shotgun (WGS) entry which is preliminary data.</text>
</comment>
<feature type="transmembrane region" description="Helical" evidence="1">
    <location>
        <begin position="163"/>
        <end position="183"/>
    </location>
</feature>